<dbReference type="RefSeq" id="WP_013084694.1">
    <property type="nucleotide sequence ID" value="NZ_CP120609.2"/>
</dbReference>
<organism evidence="4 5">
    <name type="scientific">Priestia megaterium (strain DSM 319 / IMG 1521)</name>
    <name type="common">Bacillus megaterium</name>
    <dbReference type="NCBI Taxonomy" id="592022"/>
    <lineage>
        <taxon>Bacteria</taxon>
        <taxon>Bacillati</taxon>
        <taxon>Bacillota</taxon>
        <taxon>Bacilli</taxon>
        <taxon>Bacillales</taxon>
        <taxon>Bacillaceae</taxon>
        <taxon>Priestia</taxon>
    </lineage>
</organism>
<accession>D5DJH7</accession>
<dbReference type="EMBL" id="CP001982">
    <property type="protein sequence ID" value="ADF40869.1"/>
    <property type="molecule type" value="Genomic_DNA"/>
</dbReference>
<evidence type="ECO:0000256" key="2">
    <source>
        <dbReference type="SAM" id="SignalP"/>
    </source>
</evidence>
<dbReference type="HOGENOM" id="CLU_076859_2_0_9"/>
<dbReference type="InterPro" id="IPR051532">
    <property type="entry name" value="Ester_Hydrolysis_Enzymes"/>
</dbReference>
<sequence length="296" mass="33566">MRKWKSIVISSMSAVVLASCSTTTFLPADNDNKEEAVQKEVDLTPKKHIPKGFFPVDLDIVAIGDSLTEGVGDESKKGGYVPYLTKYLSKQNEVQNVRTENLGKRGNRTDQLLARLNQPGVAAEVSRADIVFLTIGGNDVMKVVRDYFYNISIKTFESQQSKYEKRLNDVFLRIRKLNPNAHIYLIGFYNPFFKSLSDVKEINVVIHEWNAASEKIASQYDNVSYVKIDDIFYDSDVNLLGKDEFHPNKKGYKLMAERISKSMEEEDPLVGDQKKETAKEVTSDEKEKNTKESGNE</sequence>
<name>D5DJH7_PRIM3</name>
<keyword evidence="4" id="KW-0378">Hydrolase</keyword>
<gene>
    <name evidence="4" type="ordered locus">BMD_4038</name>
</gene>
<evidence type="ECO:0000313" key="5">
    <source>
        <dbReference type="Proteomes" id="UP000002365"/>
    </source>
</evidence>
<dbReference type="PANTHER" id="PTHR30383">
    <property type="entry name" value="THIOESTERASE 1/PROTEASE 1/LYSOPHOSPHOLIPASE L1"/>
    <property type="match status" value="1"/>
</dbReference>
<evidence type="ECO:0000313" key="4">
    <source>
        <dbReference type="EMBL" id="ADF40869.1"/>
    </source>
</evidence>
<evidence type="ECO:0000259" key="3">
    <source>
        <dbReference type="Pfam" id="PF13472"/>
    </source>
</evidence>
<feature type="region of interest" description="Disordered" evidence="1">
    <location>
        <begin position="263"/>
        <end position="296"/>
    </location>
</feature>
<dbReference type="KEGG" id="bmd:BMD_4038"/>
<dbReference type="InterPro" id="IPR013830">
    <property type="entry name" value="SGNH_hydro"/>
</dbReference>
<dbReference type="PATRIC" id="fig|592022.4.peg.4030"/>
<dbReference type="EC" id="3.1.1.-" evidence="4"/>
<dbReference type="GO" id="GO:0004622">
    <property type="term" value="F:phosphatidylcholine lysophospholipase activity"/>
    <property type="evidence" value="ECO:0007669"/>
    <property type="project" value="TreeGrafter"/>
</dbReference>
<dbReference type="CDD" id="cd04506">
    <property type="entry name" value="SGNH_hydrolase_YpmR_like"/>
    <property type="match status" value="1"/>
</dbReference>
<feature type="domain" description="SGNH hydrolase-type esterase" evidence="3">
    <location>
        <begin position="62"/>
        <end position="254"/>
    </location>
</feature>
<protein>
    <submittedName>
        <fullName evidence="4">GDSL-like lipase/acylhydrolase</fullName>
        <ecNumber evidence="4">3.1.1.-</ecNumber>
    </submittedName>
</protein>
<dbReference type="InterPro" id="IPR036514">
    <property type="entry name" value="SGNH_hydro_sf"/>
</dbReference>
<dbReference type="AlphaFoldDB" id="D5DJH7"/>
<dbReference type="Gene3D" id="3.40.50.1110">
    <property type="entry name" value="SGNH hydrolase"/>
    <property type="match status" value="1"/>
</dbReference>
<keyword evidence="2" id="KW-0732">Signal</keyword>
<dbReference type="SUPFAM" id="SSF52266">
    <property type="entry name" value="SGNH hydrolase"/>
    <property type="match status" value="1"/>
</dbReference>
<evidence type="ECO:0000256" key="1">
    <source>
        <dbReference type="SAM" id="MobiDB-lite"/>
    </source>
</evidence>
<feature type="signal peptide" evidence="2">
    <location>
        <begin position="1"/>
        <end position="28"/>
    </location>
</feature>
<feature type="compositionally biased region" description="Basic and acidic residues" evidence="1">
    <location>
        <begin position="272"/>
        <end position="296"/>
    </location>
</feature>
<feature type="chain" id="PRO_5003070420" evidence="2">
    <location>
        <begin position="29"/>
        <end position="296"/>
    </location>
</feature>
<reference evidence="4 5" key="1">
    <citation type="journal article" date="2011" name="J. Bacteriol.">
        <title>Genome sequences of the biotechnologically important Bacillus megaterium strains QM B1551 and DSM319.</title>
        <authorList>
            <person name="Eppinger M."/>
            <person name="Bunk B."/>
            <person name="Johns M.A."/>
            <person name="Edirisinghe J.N."/>
            <person name="Kutumbaka K.K."/>
            <person name="Koenig S.S."/>
            <person name="Huot Creasy H."/>
            <person name="Rosovitz M.J."/>
            <person name="Riley D.R."/>
            <person name="Daugherty S."/>
            <person name="Martin M."/>
            <person name="Elbourne L.D."/>
            <person name="Paulsen I."/>
            <person name="Biedendieck R."/>
            <person name="Braun C."/>
            <person name="Grayburn S."/>
            <person name="Dhingra S."/>
            <person name="Lukyanchuk V."/>
            <person name="Ball B."/>
            <person name="Ul-Qamar R."/>
            <person name="Seibel J."/>
            <person name="Bremer E."/>
            <person name="Jahn D."/>
            <person name="Ravel J."/>
            <person name="Vary P.S."/>
        </authorList>
    </citation>
    <scope>NUCLEOTIDE SEQUENCE [LARGE SCALE GENOMIC DNA]</scope>
    <source>
        <strain evidence="5">DSM 319 / IMG 1521</strain>
    </source>
</reference>
<dbReference type="PANTHER" id="PTHR30383:SF27">
    <property type="entry name" value="SPORE GERMINATION LIPASE LIPC"/>
    <property type="match status" value="1"/>
</dbReference>
<dbReference type="Proteomes" id="UP000002365">
    <property type="component" value="Chromosome"/>
</dbReference>
<dbReference type="PROSITE" id="PS51257">
    <property type="entry name" value="PROKAR_LIPOPROTEIN"/>
    <property type="match status" value="1"/>
</dbReference>
<proteinExistence type="predicted"/>
<dbReference type="Pfam" id="PF13472">
    <property type="entry name" value="Lipase_GDSL_2"/>
    <property type="match status" value="1"/>
</dbReference>